<proteinExistence type="predicted"/>
<gene>
    <name evidence="1" type="ORF">L6452_39189</name>
</gene>
<sequence length="81" mass="9145">MKDVVRVEKIRRAKGEDDVEDEGCGEVENENHGLDFLSTFLVSLTNENESAKRMFLKLESHLVQLFSLCWSAMDNPGALMA</sequence>
<dbReference type="Proteomes" id="UP001055879">
    <property type="component" value="Linkage Group LG15"/>
</dbReference>
<accession>A0ACB8XRU0</accession>
<organism evidence="1 2">
    <name type="scientific">Arctium lappa</name>
    <name type="common">Greater burdock</name>
    <name type="synonym">Lappa major</name>
    <dbReference type="NCBI Taxonomy" id="4217"/>
    <lineage>
        <taxon>Eukaryota</taxon>
        <taxon>Viridiplantae</taxon>
        <taxon>Streptophyta</taxon>
        <taxon>Embryophyta</taxon>
        <taxon>Tracheophyta</taxon>
        <taxon>Spermatophyta</taxon>
        <taxon>Magnoliopsida</taxon>
        <taxon>eudicotyledons</taxon>
        <taxon>Gunneridae</taxon>
        <taxon>Pentapetalae</taxon>
        <taxon>asterids</taxon>
        <taxon>campanulids</taxon>
        <taxon>Asterales</taxon>
        <taxon>Asteraceae</taxon>
        <taxon>Carduoideae</taxon>
        <taxon>Cardueae</taxon>
        <taxon>Arctiinae</taxon>
        <taxon>Arctium</taxon>
    </lineage>
</organism>
<evidence type="ECO:0000313" key="1">
    <source>
        <dbReference type="EMBL" id="KAI3673079.1"/>
    </source>
</evidence>
<dbReference type="EMBL" id="CM042061">
    <property type="protein sequence ID" value="KAI3673079.1"/>
    <property type="molecule type" value="Genomic_DNA"/>
</dbReference>
<reference evidence="2" key="1">
    <citation type="journal article" date="2022" name="Mol. Ecol. Resour.">
        <title>The genomes of chicory, endive, great burdock and yacon provide insights into Asteraceae palaeo-polyploidization history and plant inulin production.</title>
        <authorList>
            <person name="Fan W."/>
            <person name="Wang S."/>
            <person name="Wang H."/>
            <person name="Wang A."/>
            <person name="Jiang F."/>
            <person name="Liu H."/>
            <person name="Zhao H."/>
            <person name="Xu D."/>
            <person name="Zhang Y."/>
        </authorList>
    </citation>
    <scope>NUCLEOTIDE SEQUENCE [LARGE SCALE GENOMIC DNA]</scope>
    <source>
        <strain evidence="2">cv. Niubang</strain>
    </source>
</reference>
<comment type="caution">
    <text evidence="1">The sequence shown here is derived from an EMBL/GenBank/DDBJ whole genome shotgun (WGS) entry which is preliminary data.</text>
</comment>
<evidence type="ECO:0000313" key="2">
    <source>
        <dbReference type="Proteomes" id="UP001055879"/>
    </source>
</evidence>
<reference evidence="1 2" key="2">
    <citation type="journal article" date="2022" name="Mol. Ecol. Resour.">
        <title>The genomes of chicory, endive, great burdock and yacon provide insights into Asteraceae paleo-polyploidization history and plant inulin production.</title>
        <authorList>
            <person name="Fan W."/>
            <person name="Wang S."/>
            <person name="Wang H."/>
            <person name="Wang A."/>
            <person name="Jiang F."/>
            <person name="Liu H."/>
            <person name="Zhao H."/>
            <person name="Xu D."/>
            <person name="Zhang Y."/>
        </authorList>
    </citation>
    <scope>NUCLEOTIDE SEQUENCE [LARGE SCALE GENOMIC DNA]</scope>
    <source>
        <strain evidence="2">cv. Niubang</strain>
    </source>
</reference>
<name>A0ACB8XRU0_ARCLA</name>
<protein>
    <submittedName>
        <fullName evidence="1">Uncharacterized protein</fullName>
    </submittedName>
</protein>
<keyword evidence="2" id="KW-1185">Reference proteome</keyword>